<proteinExistence type="predicted"/>
<dbReference type="EMBL" id="CP039351">
    <property type="protein sequence ID" value="QCE01804.1"/>
    <property type="molecule type" value="Genomic_DNA"/>
</dbReference>
<feature type="region of interest" description="Disordered" evidence="1">
    <location>
        <begin position="1"/>
        <end position="24"/>
    </location>
</feature>
<dbReference type="Proteomes" id="UP000501690">
    <property type="component" value="Linkage Group LG7"/>
</dbReference>
<dbReference type="Pfam" id="PF00646">
    <property type="entry name" value="F-box"/>
    <property type="match status" value="1"/>
</dbReference>
<dbReference type="PROSITE" id="PS50181">
    <property type="entry name" value="FBOX"/>
    <property type="match status" value="1"/>
</dbReference>
<dbReference type="InterPro" id="IPR036047">
    <property type="entry name" value="F-box-like_dom_sf"/>
</dbReference>
<name>A0A4D6MLZ9_VIGUN</name>
<evidence type="ECO:0000259" key="2">
    <source>
        <dbReference type="PROSITE" id="PS50181"/>
    </source>
</evidence>
<dbReference type="PANTHER" id="PTHR34223">
    <property type="entry name" value="OS11G0201299 PROTEIN"/>
    <property type="match status" value="1"/>
</dbReference>
<organism evidence="3 4">
    <name type="scientific">Vigna unguiculata</name>
    <name type="common">Cowpea</name>
    <dbReference type="NCBI Taxonomy" id="3917"/>
    <lineage>
        <taxon>Eukaryota</taxon>
        <taxon>Viridiplantae</taxon>
        <taxon>Streptophyta</taxon>
        <taxon>Embryophyta</taxon>
        <taxon>Tracheophyta</taxon>
        <taxon>Spermatophyta</taxon>
        <taxon>Magnoliopsida</taxon>
        <taxon>eudicotyledons</taxon>
        <taxon>Gunneridae</taxon>
        <taxon>Pentapetalae</taxon>
        <taxon>rosids</taxon>
        <taxon>fabids</taxon>
        <taxon>Fabales</taxon>
        <taxon>Fabaceae</taxon>
        <taxon>Papilionoideae</taxon>
        <taxon>50 kb inversion clade</taxon>
        <taxon>NPAAA clade</taxon>
        <taxon>indigoferoid/millettioid clade</taxon>
        <taxon>Phaseoleae</taxon>
        <taxon>Vigna</taxon>
    </lineage>
</organism>
<dbReference type="InterPro" id="IPR001810">
    <property type="entry name" value="F-box_dom"/>
</dbReference>
<keyword evidence="4" id="KW-1185">Reference proteome</keyword>
<evidence type="ECO:0000313" key="4">
    <source>
        <dbReference type="Proteomes" id="UP000501690"/>
    </source>
</evidence>
<feature type="domain" description="F-box" evidence="2">
    <location>
        <begin position="30"/>
        <end position="83"/>
    </location>
</feature>
<gene>
    <name evidence="3" type="ORF">DEO72_LG7g3104</name>
</gene>
<dbReference type="InterPro" id="IPR053197">
    <property type="entry name" value="F-box_SCFL_complex_component"/>
</dbReference>
<accession>A0A4D6MLZ9</accession>
<evidence type="ECO:0000313" key="3">
    <source>
        <dbReference type="EMBL" id="QCE01804.1"/>
    </source>
</evidence>
<dbReference type="AlphaFoldDB" id="A0A4D6MLZ9"/>
<protein>
    <recommendedName>
        <fullName evidence="2">F-box domain-containing protein</fullName>
    </recommendedName>
</protein>
<evidence type="ECO:0000256" key="1">
    <source>
        <dbReference type="SAM" id="MobiDB-lite"/>
    </source>
</evidence>
<feature type="compositionally biased region" description="Basic and acidic residues" evidence="1">
    <location>
        <begin position="14"/>
        <end position="24"/>
    </location>
</feature>
<dbReference type="SUPFAM" id="SSF81383">
    <property type="entry name" value="F-box domain"/>
    <property type="match status" value="1"/>
</dbReference>
<sequence length="174" mass="20120">MNREKICGRNSSNSKREESEKKLRDGEKEEDRFTVLPDEIILRILSFVDAKIAVQISVLNKRCRNLWVSLPVFNFDDSSFEDVMVFEDFIDNFFYGRDASTNVFDVNLECHDELEDGDLVDSVIDHVTDTPSIFNTIEALKILADGIHRSRCVIPIRYERETSMDDMESVQDGE</sequence>
<dbReference type="Gene3D" id="1.20.1280.50">
    <property type="match status" value="1"/>
</dbReference>
<reference evidence="3 4" key="1">
    <citation type="submission" date="2019-04" db="EMBL/GenBank/DDBJ databases">
        <title>An improved genome assembly and genetic linkage map for asparagus bean, Vigna unguiculata ssp. sesquipedialis.</title>
        <authorList>
            <person name="Xia Q."/>
            <person name="Zhang R."/>
            <person name="Dong Y."/>
        </authorList>
    </citation>
    <scope>NUCLEOTIDE SEQUENCE [LARGE SCALE GENOMIC DNA]</scope>
    <source>
        <tissue evidence="3">Leaf</tissue>
    </source>
</reference>